<reference evidence="1 2" key="1">
    <citation type="submission" date="2016-11" db="EMBL/GenBank/DDBJ databases">
        <authorList>
            <person name="Jaros S."/>
            <person name="Januszkiewicz K."/>
            <person name="Wedrychowicz H."/>
        </authorList>
    </citation>
    <scope>NUCLEOTIDE SEQUENCE [LARGE SCALE GENOMIC DNA]</scope>
    <source>
        <strain evidence="1 2">DSM 24574</strain>
    </source>
</reference>
<sequence>MQNFLSYYNTGLVKKQKNQDGDANAFGCSQSEPFSQDFYRGDRPGIEMESPKCGGEWGCHLLGDTNKYFDSGLECCGCKGWPDLEWIARPEVSEGAAKAE</sequence>
<evidence type="ECO:0000313" key="2">
    <source>
        <dbReference type="Proteomes" id="UP000184212"/>
    </source>
</evidence>
<organism evidence="1 2">
    <name type="scientific">Chryseolinea serpens</name>
    <dbReference type="NCBI Taxonomy" id="947013"/>
    <lineage>
        <taxon>Bacteria</taxon>
        <taxon>Pseudomonadati</taxon>
        <taxon>Bacteroidota</taxon>
        <taxon>Cytophagia</taxon>
        <taxon>Cytophagales</taxon>
        <taxon>Fulvivirgaceae</taxon>
        <taxon>Chryseolinea</taxon>
    </lineage>
</organism>
<keyword evidence="2" id="KW-1185">Reference proteome</keyword>
<dbReference type="AlphaFoldDB" id="A0A1M5LKB5"/>
<proteinExistence type="predicted"/>
<gene>
    <name evidence="1" type="ORF">SAMN04488109_1264</name>
</gene>
<dbReference type="Proteomes" id="UP000184212">
    <property type="component" value="Unassembled WGS sequence"/>
</dbReference>
<accession>A0A1M5LKB5</accession>
<dbReference type="EMBL" id="FQWQ01000001">
    <property type="protein sequence ID" value="SHG65477.1"/>
    <property type="molecule type" value="Genomic_DNA"/>
</dbReference>
<protein>
    <submittedName>
        <fullName evidence="1">Uncharacterized protein</fullName>
    </submittedName>
</protein>
<evidence type="ECO:0000313" key="1">
    <source>
        <dbReference type="EMBL" id="SHG65477.1"/>
    </source>
</evidence>
<name>A0A1M5LKB5_9BACT</name>